<dbReference type="EMBL" id="BAAAZP010000060">
    <property type="protein sequence ID" value="GAA3664955.1"/>
    <property type="molecule type" value="Genomic_DNA"/>
</dbReference>
<organism evidence="2 3">
    <name type="scientific">Nonomuraea antimicrobica</name>
    <dbReference type="NCBI Taxonomy" id="561173"/>
    <lineage>
        <taxon>Bacteria</taxon>
        <taxon>Bacillati</taxon>
        <taxon>Actinomycetota</taxon>
        <taxon>Actinomycetes</taxon>
        <taxon>Streptosporangiales</taxon>
        <taxon>Streptosporangiaceae</taxon>
        <taxon>Nonomuraea</taxon>
    </lineage>
</organism>
<dbReference type="Proteomes" id="UP001500902">
    <property type="component" value="Unassembled WGS sequence"/>
</dbReference>
<sequence length="175" mass="18769">MSPVLATYGPVTCLSVTGVGAPGGDEHTGAIRALYTVASAMGGPPAPLEGLWWVEEDGPPLEVPRERWRWHIVLPLAQPPAPGAVERAREAVRPSGAAVDRVRVTSFTEGECVEVLHEGPFSEEHRSLALMEAFMAERALVPNGPHHEVYLTPLDDPSPRTVLRQPVRPAGDPPA</sequence>
<gene>
    <name evidence="2" type="ORF">GCM10022224_031480</name>
</gene>
<comment type="caution">
    <text evidence="2">The sequence shown here is derived from an EMBL/GenBank/DDBJ whole genome shotgun (WGS) entry which is preliminary data.</text>
</comment>
<dbReference type="RefSeq" id="WP_344877549.1">
    <property type="nucleotide sequence ID" value="NZ_BAAAZP010000060.1"/>
</dbReference>
<name>A0ABP7BPM3_9ACTN</name>
<keyword evidence="3" id="KW-1185">Reference proteome</keyword>
<evidence type="ECO:0000313" key="3">
    <source>
        <dbReference type="Proteomes" id="UP001500902"/>
    </source>
</evidence>
<dbReference type="Gene3D" id="3.20.80.10">
    <property type="entry name" value="Regulatory factor, effector binding domain"/>
    <property type="match status" value="1"/>
</dbReference>
<dbReference type="InterPro" id="IPR011256">
    <property type="entry name" value="Reg_factor_effector_dom_sf"/>
</dbReference>
<reference evidence="3" key="1">
    <citation type="journal article" date="2019" name="Int. J. Syst. Evol. Microbiol.">
        <title>The Global Catalogue of Microorganisms (GCM) 10K type strain sequencing project: providing services to taxonomists for standard genome sequencing and annotation.</title>
        <authorList>
            <consortium name="The Broad Institute Genomics Platform"/>
            <consortium name="The Broad Institute Genome Sequencing Center for Infectious Disease"/>
            <person name="Wu L."/>
            <person name="Ma J."/>
        </authorList>
    </citation>
    <scope>NUCLEOTIDE SEQUENCE [LARGE SCALE GENOMIC DNA]</scope>
    <source>
        <strain evidence="3">JCM 16904</strain>
    </source>
</reference>
<accession>A0ABP7BPM3</accession>
<evidence type="ECO:0000256" key="1">
    <source>
        <dbReference type="SAM" id="MobiDB-lite"/>
    </source>
</evidence>
<proteinExistence type="predicted"/>
<feature type="region of interest" description="Disordered" evidence="1">
    <location>
        <begin position="152"/>
        <end position="175"/>
    </location>
</feature>
<protein>
    <submittedName>
        <fullName evidence="2">GyrI-like domain-containing protein</fullName>
    </submittedName>
</protein>
<evidence type="ECO:0000313" key="2">
    <source>
        <dbReference type="EMBL" id="GAA3664955.1"/>
    </source>
</evidence>